<dbReference type="InterPro" id="IPR000477">
    <property type="entry name" value="RT_dom"/>
</dbReference>
<dbReference type="Gene3D" id="2.40.70.10">
    <property type="entry name" value="Acid Proteases"/>
    <property type="match status" value="1"/>
</dbReference>
<dbReference type="PROSITE" id="PS50878">
    <property type="entry name" value="RT_POL"/>
    <property type="match status" value="1"/>
</dbReference>
<dbReference type="SUPFAM" id="SSF50630">
    <property type="entry name" value="Acid proteases"/>
    <property type="match status" value="1"/>
</dbReference>
<dbReference type="GO" id="GO:0004519">
    <property type="term" value="F:endonuclease activity"/>
    <property type="evidence" value="ECO:0007669"/>
    <property type="project" value="UniProtKB-KW"/>
</dbReference>
<dbReference type="Gene3D" id="3.10.10.10">
    <property type="entry name" value="HIV Type 1 Reverse Transcriptase, subunit A, domain 1"/>
    <property type="match status" value="1"/>
</dbReference>
<dbReference type="SUPFAM" id="SSF56672">
    <property type="entry name" value="DNA/RNA polymerases"/>
    <property type="match status" value="1"/>
</dbReference>
<sequence>MMMLKTLCLLLIIFCCCYQKNGQSFVDWKAELYDKARRCGFTTSCLTAKPIERAIRDMYVIGVKNPKIRQALLKEADPTLETAEKLILTAENSSSVDKIHDKQSNFNKKKFTSNKNRDIKSNNNHGKRRDSKFNSPDHNRIYNPCEACGSTKHLRSTCKFRDYACNFCEKNGHLEKVCRQKKNEQLSTKHITTVAKLISFNSCTSTAPLSNSSSMFSLEVNGNSITFELDTGSSRTIISKSDWHHIHSSALVSSKLRLKCYSDTYLTIIGECLVPVMYNNRVYHLKLIIVQDARPPLLGLQWIRSLRLDLNKLIHDDNQPDNYHLHQILPSSKLDVILQKYTHEEITRKVDKGILQRVDTSLWAAPIVPVQKPNGKIRICGDFKVTINPSTLVDQHPIPAIDELFSRLLNGQHFSKLDLSDAYLQVELDDTSKDLVVINTPLGLYKYNRMPFGISSAPAIFQRLIDQVILDIPHRIAYLDDLLLTGSTEDEHLQTLDTVLRKLADYGFTCNPDKCVFFQNSVSYLSFRITKHGKEPDSARVDAITRMPPPKNIKELKAFIGEINYYDCQVTFERLREEISSTTTLVHFDDKLPILLATDASQYGIGAVIMHRYSDDVEKTIVFASKTLTGVEVKYS</sequence>
<dbReference type="InterPro" id="IPR050951">
    <property type="entry name" value="Retrovirus_Pol_polyprotein"/>
</dbReference>
<reference evidence="9" key="1">
    <citation type="submission" date="2021-02" db="EMBL/GenBank/DDBJ databases">
        <authorList>
            <person name="Nowell W R."/>
        </authorList>
    </citation>
    <scope>NUCLEOTIDE SEQUENCE</scope>
</reference>
<keyword evidence="5" id="KW-0511">Multifunctional enzyme</keyword>
<evidence type="ECO:0000256" key="2">
    <source>
        <dbReference type="ARBA" id="ARBA00022695"/>
    </source>
</evidence>
<keyword evidence="1" id="KW-0808">Transferase</keyword>
<evidence type="ECO:0000256" key="5">
    <source>
        <dbReference type="ARBA" id="ARBA00023268"/>
    </source>
</evidence>
<dbReference type="GO" id="GO:0016779">
    <property type="term" value="F:nucleotidyltransferase activity"/>
    <property type="evidence" value="ECO:0007669"/>
    <property type="project" value="UniProtKB-KW"/>
</dbReference>
<feature type="signal peptide" evidence="7">
    <location>
        <begin position="1"/>
        <end position="22"/>
    </location>
</feature>
<evidence type="ECO:0000256" key="1">
    <source>
        <dbReference type="ARBA" id="ARBA00022679"/>
    </source>
</evidence>
<organism evidence="9 10">
    <name type="scientific">Rotaria magnacalcarata</name>
    <dbReference type="NCBI Taxonomy" id="392030"/>
    <lineage>
        <taxon>Eukaryota</taxon>
        <taxon>Metazoa</taxon>
        <taxon>Spiralia</taxon>
        <taxon>Gnathifera</taxon>
        <taxon>Rotifera</taxon>
        <taxon>Eurotatoria</taxon>
        <taxon>Bdelloidea</taxon>
        <taxon>Philodinida</taxon>
        <taxon>Philodinidae</taxon>
        <taxon>Rotaria</taxon>
    </lineage>
</organism>
<evidence type="ECO:0000256" key="7">
    <source>
        <dbReference type="SAM" id="SignalP"/>
    </source>
</evidence>
<evidence type="ECO:0000313" key="10">
    <source>
        <dbReference type="Proteomes" id="UP000663856"/>
    </source>
</evidence>
<keyword evidence="4" id="KW-0378">Hydrolase</keyword>
<dbReference type="CDD" id="cd01647">
    <property type="entry name" value="RT_LTR"/>
    <property type="match status" value="1"/>
</dbReference>
<keyword evidence="7" id="KW-0732">Signal</keyword>
<protein>
    <recommendedName>
        <fullName evidence="8">Reverse transcriptase domain-containing protein</fullName>
    </recommendedName>
</protein>
<dbReference type="AlphaFoldDB" id="A0A816Q4Z7"/>
<feature type="chain" id="PRO_5032806615" description="Reverse transcriptase domain-containing protein" evidence="7">
    <location>
        <begin position="23"/>
        <end position="636"/>
    </location>
</feature>
<keyword evidence="3" id="KW-0540">Nuclease</keyword>
<keyword evidence="4" id="KW-0255">Endonuclease</keyword>
<evidence type="ECO:0000256" key="6">
    <source>
        <dbReference type="SAM" id="MobiDB-lite"/>
    </source>
</evidence>
<dbReference type="PANTHER" id="PTHR37984:SF5">
    <property type="entry name" value="PROTEIN NYNRIN-LIKE"/>
    <property type="match status" value="1"/>
</dbReference>
<dbReference type="InterPro" id="IPR043128">
    <property type="entry name" value="Rev_trsase/Diguanyl_cyclase"/>
</dbReference>
<dbReference type="PANTHER" id="PTHR37984">
    <property type="entry name" value="PROTEIN CBG26694"/>
    <property type="match status" value="1"/>
</dbReference>
<dbReference type="InterPro" id="IPR041577">
    <property type="entry name" value="RT_RNaseH_2"/>
</dbReference>
<dbReference type="InterPro" id="IPR043502">
    <property type="entry name" value="DNA/RNA_pol_sf"/>
</dbReference>
<accession>A0A816Q4Z7</accession>
<gene>
    <name evidence="9" type="ORF">WKI299_LOCUS11194</name>
</gene>
<dbReference type="EMBL" id="CAJNRF010004071">
    <property type="protein sequence ID" value="CAF2055854.1"/>
    <property type="molecule type" value="Genomic_DNA"/>
</dbReference>
<evidence type="ECO:0000256" key="4">
    <source>
        <dbReference type="ARBA" id="ARBA00022759"/>
    </source>
</evidence>
<dbReference type="Pfam" id="PF00078">
    <property type="entry name" value="RVT_1"/>
    <property type="match status" value="1"/>
</dbReference>
<keyword evidence="2" id="KW-0548">Nucleotidyltransferase</keyword>
<evidence type="ECO:0000313" key="9">
    <source>
        <dbReference type="EMBL" id="CAF2055854.1"/>
    </source>
</evidence>
<evidence type="ECO:0000256" key="3">
    <source>
        <dbReference type="ARBA" id="ARBA00022722"/>
    </source>
</evidence>
<dbReference type="InterPro" id="IPR021109">
    <property type="entry name" value="Peptidase_aspartic_dom_sf"/>
</dbReference>
<name>A0A816Q4Z7_9BILA</name>
<dbReference type="Gene3D" id="3.30.70.270">
    <property type="match status" value="1"/>
</dbReference>
<comment type="caution">
    <text evidence="9">The sequence shown here is derived from an EMBL/GenBank/DDBJ whole genome shotgun (WGS) entry which is preliminary data.</text>
</comment>
<feature type="region of interest" description="Disordered" evidence="6">
    <location>
        <begin position="113"/>
        <end position="136"/>
    </location>
</feature>
<dbReference type="Proteomes" id="UP000663856">
    <property type="component" value="Unassembled WGS sequence"/>
</dbReference>
<proteinExistence type="predicted"/>
<feature type="domain" description="Reverse transcriptase" evidence="8">
    <location>
        <begin position="351"/>
        <end position="529"/>
    </location>
</feature>
<dbReference type="Pfam" id="PF17919">
    <property type="entry name" value="RT_RNaseH_2"/>
    <property type="match status" value="1"/>
</dbReference>
<evidence type="ECO:0000259" key="8">
    <source>
        <dbReference type="PROSITE" id="PS50878"/>
    </source>
</evidence>